<name>A0A6L3W1Q1_9ACTN</name>
<sequence length="195" mass="21164">MVLAAEILRGRRIGIRIEPATLMFLDLQTREPLRTRPNTFTPEQVRALRGPRWAGPPPRPRTEPVTVQRRASNTGVVMVAGPKISLGRLHAGQVITTHVADTTLSIELGGDDVRDGPADQHPARPQYQSPPAPQGHPVKPRTSVKHVLGLERQASRGTRHRLLLLLAGVQGARASLGASSRRITGPESELGEEVV</sequence>
<keyword evidence="3" id="KW-1185">Reference proteome</keyword>
<dbReference type="Proteomes" id="UP000483004">
    <property type="component" value="Unassembled WGS sequence"/>
</dbReference>
<gene>
    <name evidence="2" type="ORF">F9B16_02615</name>
</gene>
<proteinExistence type="predicted"/>
<feature type="region of interest" description="Disordered" evidence="1">
    <location>
        <begin position="108"/>
        <end position="140"/>
    </location>
</feature>
<dbReference type="AlphaFoldDB" id="A0A6L3W1Q1"/>
<organism evidence="2 3">
    <name type="scientific">Actinomadura montaniterrae</name>
    <dbReference type="NCBI Taxonomy" id="1803903"/>
    <lineage>
        <taxon>Bacteria</taxon>
        <taxon>Bacillati</taxon>
        <taxon>Actinomycetota</taxon>
        <taxon>Actinomycetes</taxon>
        <taxon>Streptosporangiales</taxon>
        <taxon>Thermomonosporaceae</taxon>
        <taxon>Actinomadura</taxon>
    </lineage>
</organism>
<reference evidence="2 3" key="1">
    <citation type="submission" date="2019-09" db="EMBL/GenBank/DDBJ databases">
        <title>Actinomadura physcomitrii sp. nov., a novel actinomycete isolated from moss [Physcomitrium sphaericum (Ludw) Fuernr].</title>
        <authorList>
            <person name="Liu C."/>
            <person name="Zhuang X."/>
        </authorList>
    </citation>
    <scope>NUCLEOTIDE SEQUENCE [LARGE SCALE GENOMIC DNA]</scope>
    <source>
        <strain evidence="2 3">CYP1-1B</strain>
    </source>
</reference>
<protein>
    <submittedName>
        <fullName evidence="2">Uncharacterized protein</fullName>
    </submittedName>
</protein>
<accession>A0A6L3W1Q1</accession>
<feature type="region of interest" description="Disordered" evidence="1">
    <location>
        <begin position="175"/>
        <end position="195"/>
    </location>
</feature>
<evidence type="ECO:0000256" key="1">
    <source>
        <dbReference type="SAM" id="MobiDB-lite"/>
    </source>
</evidence>
<evidence type="ECO:0000313" key="2">
    <source>
        <dbReference type="EMBL" id="KAB2388826.1"/>
    </source>
</evidence>
<dbReference type="RefSeq" id="WP_151538172.1">
    <property type="nucleotide sequence ID" value="NZ_WBMR01000003.1"/>
</dbReference>
<evidence type="ECO:0000313" key="3">
    <source>
        <dbReference type="Proteomes" id="UP000483004"/>
    </source>
</evidence>
<dbReference type="OrthoDB" id="568335at2"/>
<comment type="caution">
    <text evidence="2">The sequence shown here is derived from an EMBL/GenBank/DDBJ whole genome shotgun (WGS) entry which is preliminary data.</text>
</comment>
<feature type="region of interest" description="Disordered" evidence="1">
    <location>
        <begin position="49"/>
        <end position="68"/>
    </location>
</feature>
<feature type="compositionally biased region" description="Basic and acidic residues" evidence="1">
    <location>
        <begin position="111"/>
        <end position="122"/>
    </location>
</feature>
<dbReference type="EMBL" id="WBMR01000003">
    <property type="protein sequence ID" value="KAB2388826.1"/>
    <property type="molecule type" value="Genomic_DNA"/>
</dbReference>